<reference evidence="2" key="1">
    <citation type="journal article" date="2023" name="Nat. Plants">
        <title>Single-cell RNA sequencing provides a high-resolution roadmap for understanding the multicellular compartmentation of specialized metabolism.</title>
        <authorList>
            <person name="Sun S."/>
            <person name="Shen X."/>
            <person name="Li Y."/>
            <person name="Li Y."/>
            <person name="Wang S."/>
            <person name="Li R."/>
            <person name="Zhang H."/>
            <person name="Shen G."/>
            <person name="Guo B."/>
            <person name="Wei J."/>
            <person name="Xu J."/>
            <person name="St-Pierre B."/>
            <person name="Chen S."/>
            <person name="Sun C."/>
        </authorList>
    </citation>
    <scope>NUCLEOTIDE SEQUENCE [LARGE SCALE GENOMIC DNA]</scope>
</reference>
<accession>A0ACC0C1Y6</accession>
<gene>
    <name evidence="1" type="ORF">M9H77_09900</name>
</gene>
<organism evidence="1 2">
    <name type="scientific">Catharanthus roseus</name>
    <name type="common">Madagascar periwinkle</name>
    <name type="synonym">Vinca rosea</name>
    <dbReference type="NCBI Taxonomy" id="4058"/>
    <lineage>
        <taxon>Eukaryota</taxon>
        <taxon>Viridiplantae</taxon>
        <taxon>Streptophyta</taxon>
        <taxon>Embryophyta</taxon>
        <taxon>Tracheophyta</taxon>
        <taxon>Spermatophyta</taxon>
        <taxon>Magnoliopsida</taxon>
        <taxon>eudicotyledons</taxon>
        <taxon>Gunneridae</taxon>
        <taxon>Pentapetalae</taxon>
        <taxon>asterids</taxon>
        <taxon>lamiids</taxon>
        <taxon>Gentianales</taxon>
        <taxon>Apocynaceae</taxon>
        <taxon>Rauvolfioideae</taxon>
        <taxon>Vinceae</taxon>
        <taxon>Catharanthinae</taxon>
        <taxon>Catharanthus</taxon>
    </lineage>
</organism>
<keyword evidence="2" id="KW-1185">Reference proteome</keyword>
<evidence type="ECO:0000313" key="1">
    <source>
        <dbReference type="EMBL" id="KAI5678950.1"/>
    </source>
</evidence>
<dbReference type="Proteomes" id="UP001060085">
    <property type="component" value="Linkage Group LG02"/>
</dbReference>
<name>A0ACC0C1Y6_CATRO</name>
<proteinExistence type="predicted"/>
<evidence type="ECO:0000313" key="2">
    <source>
        <dbReference type="Proteomes" id="UP001060085"/>
    </source>
</evidence>
<dbReference type="EMBL" id="CM044702">
    <property type="protein sequence ID" value="KAI5678950.1"/>
    <property type="molecule type" value="Genomic_DNA"/>
</dbReference>
<protein>
    <submittedName>
        <fullName evidence="1">Uncharacterized protein</fullName>
    </submittedName>
</protein>
<sequence length="709" mass="80528">MGCIYTEAKNYPREPAAHVAIRTVRRLLEKQKDKIDAVVFCTTTSSDTEIYKRLLPLYFPRDKQEEEIAVSKLPADVGDENGETVIDERKIRIKPLPNAKKTSPKSPQASVNLPVSDVGLTRRSSSYLDSYLDPAFMSLIKDPDQRRKEQWEKTAQAQSGWNCFKMLGYGDLGGPPLSAAEEYSLHSRYLSKANSLNLSEIAEMKIVYRGGVDSEGRPVMVIVGAHFLLRCLDLERFILYVVKPTGPGMDEEITADTWSETSEKPSYNCSFYWESVHDKLSSNQSNTASLSMQAIYVLHPTFGLKAAILALQMFVDKVVWKKVVYVDRLLQLFRYVPQSKELKLRLLFPSDRKNHTSQVLKSGFMAILLTSAMLQGLAASTLTTSRYGGLSASLPFSRWNFTLGKESHVDYGVERQTFWYHFGQSVCFQSHVPVSRNVRVEAGWLFSGSNQDSDASSERSENANDDILMFFFQLDLGTRVQYALNLEQYEIAKQLRDKLTEVEEEVIKQQEARRGSGSKSEVQDMAISILRLRADLQNAIEIENYTLAAELRDEISKLEADSLAASVRAQAYENAQYTFRLGQRVRHKIFGYRAVICGMDPMCCESKSWMETAGVDKLVRGPDQPFYQVLVDVHVDPNLLIAYVAEENLLVPDEPDMDRFDHPYISFLFYGMDAAGDFIPIKQLREKYNRPRHEIPYDPENETTNGEDT</sequence>
<comment type="caution">
    <text evidence="1">The sequence shown here is derived from an EMBL/GenBank/DDBJ whole genome shotgun (WGS) entry which is preliminary data.</text>
</comment>